<proteinExistence type="predicted"/>
<accession>A0A0E9SWY8</accession>
<dbReference type="AlphaFoldDB" id="A0A0E9SWY8"/>
<sequence>MIWKDTYNLLSQRRLSRKLFQASATRCCHSNLSI</sequence>
<organism evidence="1">
    <name type="scientific">Anguilla anguilla</name>
    <name type="common">European freshwater eel</name>
    <name type="synonym">Muraena anguilla</name>
    <dbReference type="NCBI Taxonomy" id="7936"/>
    <lineage>
        <taxon>Eukaryota</taxon>
        <taxon>Metazoa</taxon>
        <taxon>Chordata</taxon>
        <taxon>Craniata</taxon>
        <taxon>Vertebrata</taxon>
        <taxon>Euteleostomi</taxon>
        <taxon>Actinopterygii</taxon>
        <taxon>Neopterygii</taxon>
        <taxon>Teleostei</taxon>
        <taxon>Anguilliformes</taxon>
        <taxon>Anguillidae</taxon>
        <taxon>Anguilla</taxon>
    </lineage>
</organism>
<evidence type="ECO:0000313" key="1">
    <source>
        <dbReference type="EMBL" id="JAH45854.1"/>
    </source>
</evidence>
<reference evidence="1" key="2">
    <citation type="journal article" date="2015" name="Fish Shellfish Immunol.">
        <title>Early steps in the European eel (Anguilla anguilla)-Vibrio vulnificus interaction in the gills: Role of the RtxA13 toxin.</title>
        <authorList>
            <person name="Callol A."/>
            <person name="Pajuelo D."/>
            <person name="Ebbesson L."/>
            <person name="Teles M."/>
            <person name="MacKenzie S."/>
            <person name="Amaro C."/>
        </authorList>
    </citation>
    <scope>NUCLEOTIDE SEQUENCE</scope>
</reference>
<dbReference type="EMBL" id="GBXM01062723">
    <property type="protein sequence ID" value="JAH45854.1"/>
    <property type="molecule type" value="Transcribed_RNA"/>
</dbReference>
<reference evidence="1" key="1">
    <citation type="submission" date="2014-11" db="EMBL/GenBank/DDBJ databases">
        <authorList>
            <person name="Amaro Gonzalez C."/>
        </authorList>
    </citation>
    <scope>NUCLEOTIDE SEQUENCE</scope>
</reference>
<protein>
    <submittedName>
        <fullName evidence="1">Uncharacterized protein</fullName>
    </submittedName>
</protein>
<name>A0A0E9SWY8_ANGAN</name>